<evidence type="ECO:0000256" key="2">
    <source>
        <dbReference type="ARBA" id="ARBA00022857"/>
    </source>
</evidence>
<comment type="similarity">
    <text evidence="1">Belongs to the short-chain dehydrogenases/reductases (SDR) family.</text>
</comment>
<organism evidence="4 5">
    <name type="scientific">Marasmius crinis-equi</name>
    <dbReference type="NCBI Taxonomy" id="585013"/>
    <lineage>
        <taxon>Eukaryota</taxon>
        <taxon>Fungi</taxon>
        <taxon>Dikarya</taxon>
        <taxon>Basidiomycota</taxon>
        <taxon>Agaricomycotina</taxon>
        <taxon>Agaricomycetes</taxon>
        <taxon>Agaricomycetidae</taxon>
        <taxon>Agaricales</taxon>
        <taxon>Marasmiineae</taxon>
        <taxon>Marasmiaceae</taxon>
        <taxon>Marasmius</taxon>
    </lineage>
</organism>
<evidence type="ECO:0000313" key="4">
    <source>
        <dbReference type="EMBL" id="KAL0567173.1"/>
    </source>
</evidence>
<dbReference type="PANTHER" id="PTHR43669:SF3">
    <property type="entry name" value="ALCOHOL DEHYDROGENASE, PUTATIVE (AFU_ORTHOLOGUE AFUA_3G03445)-RELATED"/>
    <property type="match status" value="1"/>
</dbReference>
<comment type="caution">
    <text evidence="4">The sequence shown here is derived from an EMBL/GenBank/DDBJ whole genome shotgun (WGS) entry which is preliminary data.</text>
</comment>
<reference evidence="4 5" key="1">
    <citation type="submission" date="2024-02" db="EMBL/GenBank/DDBJ databases">
        <title>A draft genome for the cacao thread blight pathogen Marasmius crinis-equi.</title>
        <authorList>
            <person name="Cohen S.P."/>
            <person name="Baruah I.K."/>
            <person name="Amoako-Attah I."/>
            <person name="Bukari Y."/>
            <person name="Meinhardt L.W."/>
            <person name="Bailey B.A."/>
        </authorList>
    </citation>
    <scope>NUCLEOTIDE SEQUENCE [LARGE SCALE GENOMIC DNA]</scope>
    <source>
        <strain evidence="4 5">GH-76</strain>
    </source>
</reference>
<protein>
    <recommendedName>
        <fullName evidence="6">NAD(P)-binding protein</fullName>
    </recommendedName>
</protein>
<dbReference type="Gene3D" id="3.40.50.720">
    <property type="entry name" value="NAD(P)-binding Rossmann-like Domain"/>
    <property type="match status" value="1"/>
</dbReference>
<dbReference type="SUPFAM" id="SSF51735">
    <property type="entry name" value="NAD(P)-binding Rossmann-fold domains"/>
    <property type="match status" value="1"/>
</dbReference>
<dbReference type="InterPro" id="IPR020904">
    <property type="entry name" value="Sc_DH/Rdtase_CS"/>
</dbReference>
<dbReference type="PROSITE" id="PS00061">
    <property type="entry name" value="ADH_SHORT"/>
    <property type="match status" value="1"/>
</dbReference>
<dbReference type="Proteomes" id="UP001465976">
    <property type="component" value="Unassembled WGS sequence"/>
</dbReference>
<name>A0ABR3EWA9_9AGAR</name>
<keyword evidence="2" id="KW-0521">NADP</keyword>
<keyword evidence="3" id="KW-0560">Oxidoreductase</keyword>
<dbReference type="InterPro" id="IPR002347">
    <property type="entry name" value="SDR_fam"/>
</dbReference>
<dbReference type="PRINTS" id="PR00081">
    <property type="entry name" value="GDHRDH"/>
</dbReference>
<dbReference type="PANTHER" id="PTHR43669">
    <property type="entry name" value="5-KETO-D-GLUCONATE 5-REDUCTASE"/>
    <property type="match status" value="1"/>
</dbReference>
<evidence type="ECO:0008006" key="6">
    <source>
        <dbReference type="Google" id="ProtNLM"/>
    </source>
</evidence>
<sequence length="265" mass="28903">MASINNSKCILVTGATSGIGRALAVAISKLPSRPRVIGTGRRPDRLQELENVGVASLDLELDTDAQTLKKNINDLIQKFPDLDTVILNAGIQRQSDFLNTDLSLEGLYQEMNVNYLSILAIIAGILPHFKELAAAGRQCMVAIVTSGLAVVPAVQLCNYSASKSALHSLTMSLQSQFQGTNIHFIEVVPPLVESELHDSEGTTGMLSKFWMPLDEYIPLTVEGLQKGERLITCSTVATAFEKFEKEKYELAMKKVLPTIPSNFNP</sequence>
<dbReference type="Pfam" id="PF00106">
    <property type="entry name" value="adh_short"/>
    <property type="match status" value="1"/>
</dbReference>
<evidence type="ECO:0000256" key="1">
    <source>
        <dbReference type="ARBA" id="ARBA00006484"/>
    </source>
</evidence>
<dbReference type="InterPro" id="IPR036291">
    <property type="entry name" value="NAD(P)-bd_dom_sf"/>
</dbReference>
<keyword evidence="5" id="KW-1185">Reference proteome</keyword>
<evidence type="ECO:0000313" key="5">
    <source>
        <dbReference type="Proteomes" id="UP001465976"/>
    </source>
</evidence>
<gene>
    <name evidence="4" type="ORF">V5O48_014823</name>
</gene>
<evidence type="ECO:0000256" key="3">
    <source>
        <dbReference type="ARBA" id="ARBA00023002"/>
    </source>
</evidence>
<accession>A0ABR3EWA9</accession>
<proteinExistence type="inferred from homology"/>
<dbReference type="EMBL" id="JBAHYK010001655">
    <property type="protein sequence ID" value="KAL0567173.1"/>
    <property type="molecule type" value="Genomic_DNA"/>
</dbReference>